<evidence type="ECO:0000313" key="7">
    <source>
        <dbReference type="EMBL" id="KAJ3025179.1"/>
    </source>
</evidence>
<dbReference type="Pfam" id="PF10334">
    <property type="entry name" value="BRE4"/>
    <property type="match status" value="1"/>
</dbReference>
<protein>
    <recommendedName>
        <fullName evidence="6">DUF2421 domain-containing protein</fullName>
    </recommendedName>
</protein>
<comment type="caution">
    <text evidence="7">The sequence shown here is derived from an EMBL/GenBank/DDBJ whole genome shotgun (WGS) entry which is preliminary data.</text>
</comment>
<gene>
    <name evidence="7" type="ORF">HK097_006734</name>
</gene>
<evidence type="ECO:0000313" key="8">
    <source>
        <dbReference type="Proteomes" id="UP001212841"/>
    </source>
</evidence>
<proteinExistence type="predicted"/>
<dbReference type="PANTHER" id="PTHR47804:SF3">
    <property type="entry name" value="PROTEIN BRE4"/>
    <property type="match status" value="1"/>
</dbReference>
<evidence type="ECO:0000259" key="6">
    <source>
        <dbReference type="Pfam" id="PF10334"/>
    </source>
</evidence>
<evidence type="ECO:0000256" key="2">
    <source>
        <dbReference type="ARBA" id="ARBA00022692"/>
    </source>
</evidence>
<sequence>SKYPKIGQIFLLTYSAVLLNTTGIDPVTGKTLTVVDMAVRRGFAVAVGVFIGLLVSWYIWPFTARKALRINLAYILFDIGILYQKMVDLFDQDVIFPEEKEEFLEKELGLRLLLAKQRELLSQTVHEPRLVGEFPTAVYGRMIDGCGEILDRLVGMRGGITQAHFPSLRQDFIIPINPYRTPLIRAISLTFYILSGSLMLKAPLPRHLPDARTARSRSVDQIRRLPACDPRSVVERGDPMSVYYYAYVVGMEDVVTGLEVLGGLGKALFG</sequence>
<comment type="subcellular location">
    <subcellularLocation>
        <location evidence="1">Membrane</location>
        <topology evidence="1">Multi-pass membrane protein</topology>
    </subcellularLocation>
</comment>
<keyword evidence="8" id="KW-1185">Reference proteome</keyword>
<feature type="non-terminal residue" evidence="7">
    <location>
        <position position="270"/>
    </location>
</feature>
<dbReference type="PANTHER" id="PTHR47804">
    <property type="entry name" value="60S RIBOSOMAL PROTEIN L19"/>
    <property type="match status" value="1"/>
</dbReference>
<dbReference type="InterPro" id="IPR018820">
    <property type="entry name" value="BRE4-related_DUF2421"/>
</dbReference>
<evidence type="ECO:0000256" key="5">
    <source>
        <dbReference type="SAM" id="Phobius"/>
    </source>
</evidence>
<keyword evidence="4 5" id="KW-0472">Membrane</keyword>
<dbReference type="InterPro" id="IPR023244">
    <property type="entry name" value="Brefeldin_A-sensitivity_4"/>
</dbReference>
<reference evidence="7" key="1">
    <citation type="submission" date="2020-05" db="EMBL/GenBank/DDBJ databases">
        <title>Phylogenomic resolution of chytrid fungi.</title>
        <authorList>
            <person name="Stajich J.E."/>
            <person name="Amses K."/>
            <person name="Simmons R."/>
            <person name="Seto K."/>
            <person name="Myers J."/>
            <person name="Bonds A."/>
            <person name="Quandt C.A."/>
            <person name="Barry K."/>
            <person name="Liu P."/>
            <person name="Grigoriev I."/>
            <person name="Longcore J.E."/>
            <person name="James T.Y."/>
        </authorList>
    </citation>
    <scope>NUCLEOTIDE SEQUENCE</scope>
    <source>
        <strain evidence="7">JEL0318</strain>
    </source>
</reference>
<feature type="non-terminal residue" evidence="7">
    <location>
        <position position="1"/>
    </location>
</feature>
<dbReference type="PRINTS" id="PR02047">
    <property type="entry name" value="BREFELDNASP4"/>
</dbReference>
<evidence type="ECO:0000256" key="4">
    <source>
        <dbReference type="ARBA" id="ARBA00023136"/>
    </source>
</evidence>
<feature type="domain" description="DUF2421" evidence="6">
    <location>
        <begin position="61"/>
        <end position="209"/>
    </location>
</feature>
<dbReference type="AlphaFoldDB" id="A0AAD5S6T2"/>
<feature type="transmembrane region" description="Helical" evidence="5">
    <location>
        <begin position="39"/>
        <end position="60"/>
    </location>
</feature>
<keyword evidence="3 5" id="KW-1133">Transmembrane helix</keyword>
<name>A0AAD5S6T2_9FUNG</name>
<dbReference type="EMBL" id="JADGJD010003168">
    <property type="protein sequence ID" value="KAJ3025179.1"/>
    <property type="molecule type" value="Genomic_DNA"/>
</dbReference>
<evidence type="ECO:0000256" key="3">
    <source>
        <dbReference type="ARBA" id="ARBA00022989"/>
    </source>
</evidence>
<keyword evidence="2 5" id="KW-0812">Transmembrane</keyword>
<evidence type="ECO:0000256" key="1">
    <source>
        <dbReference type="ARBA" id="ARBA00004141"/>
    </source>
</evidence>
<dbReference type="InterPro" id="IPR052430">
    <property type="entry name" value="IVT-Associated"/>
</dbReference>
<dbReference type="Proteomes" id="UP001212841">
    <property type="component" value="Unassembled WGS sequence"/>
</dbReference>
<organism evidence="7 8">
    <name type="scientific">Rhizophlyctis rosea</name>
    <dbReference type="NCBI Taxonomy" id="64517"/>
    <lineage>
        <taxon>Eukaryota</taxon>
        <taxon>Fungi</taxon>
        <taxon>Fungi incertae sedis</taxon>
        <taxon>Chytridiomycota</taxon>
        <taxon>Chytridiomycota incertae sedis</taxon>
        <taxon>Chytridiomycetes</taxon>
        <taxon>Rhizophlyctidales</taxon>
        <taxon>Rhizophlyctidaceae</taxon>
        <taxon>Rhizophlyctis</taxon>
    </lineage>
</organism>
<dbReference type="GO" id="GO:0016020">
    <property type="term" value="C:membrane"/>
    <property type="evidence" value="ECO:0007669"/>
    <property type="project" value="UniProtKB-SubCell"/>
</dbReference>
<accession>A0AAD5S6T2</accession>